<accession>A0AAN9BSV7</accession>
<evidence type="ECO:0000313" key="2">
    <source>
        <dbReference type="Proteomes" id="UP001374579"/>
    </source>
</evidence>
<organism evidence="1 2">
    <name type="scientific">Littorina saxatilis</name>
    <dbReference type="NCBI Taxonomy" id="31220"/>
    <lineage>
        <taxon>Eukaryota</taxon>
        <taxon>Metazoa</taxon>
        <taxon>Spiralia</taxon>
        <taxon>Lophotrochozoa</taxon>
        <taxon>Mollusca</taxon>
        <taxon>Gastropoda</taxon>
        <taxon>Caenogastropoda</taxon>
        <taxon>Littorinimorpha</taxon>
        <taxon>Littorinoidea</taxon>
        <taxon>Littorinidae</taxon>
        <taxon>Littorina</taxon>
    </lineage>
</organism>
<keyword evidence="2" id="KW-1185">Reference proteome</keyword>
<name>A0AAN9BSV7_9CAEN</name>
<protein>
    <submittedName>
        <fullName evidence="1">Uncharacterized protein</fullName>
    </submittedName>
</protein>
<sequence>MVTSVRFQVKLFTFPSKTTAESEKTPLFDFEISSRRRPSLLQHCVSADQWSGPQDDQVINTTCVHHSTLSST</sequence>
<gene>
    <name evidence="1" type="ORF">V1264_014693</name>
</gene>
<dbReference type="EMBL" id="JBAMIC010000003">
    <property type="protein sequence ID" value="KAK7110893.1"/>
    <property type="molecule type" value="Genomic_DNA"/>
</dbReference>
<reference evidence="1 2" key="1">
    <citation type="submission" date="2024-02" db="EMBL/GenBank/DDBJ databases">
        <title>Chromosome-scale genome assembly of the rough periwinkle Littorina saxatilis.</title>
        <authorList>
            <person name="De Jode A."/>
            <person name="Faria R."/>
            <person name="Formenti G."/>
            <person name="Sims Y."/>
            <person name="Smith T.P."/>
            <person name="Tracey A."/>
            <person name="Wood J.M.D."/>
            <person name="Zagrodzka Z.B."/>
            <person name="Johannesson K."/>
            <person name="Butlin R.K."/>
            <person name="Leder E.H."/>
        </authorList>
    </citation>
    <scope>NUCLEOTIDE SEQUENCE [LARGE SCALE GENOMIC DNA]</scope>
    <source>
        <strain evidence="1">Snail1</strain>
        <tissue evidence="1">Muscle</tissue>
    </source>
</reference>
<dbReference type="AlphaFoldDB" id="A0AAN9BSV7"/>
<comment type="caution">
    <text evidence="1">The sequence shown here is derived from an EMBL/GenBank/DDBJ whole genome shotgun (WGS) entry which is preliminary data.</text>
</comment>
<evidence type="ECO:0000313" key="1">
    <source>
        <dbReference type="EMBL" id="KAK7110893.1"/>
    </source>
</evidence>
<proteinExistence type="predicted"/>
<dbReference type="Proteomes" id="UP001374579">
    <property type="component" value="Unassembled WGS sequence"/>
</dbReference>